<evidence type="ECO:0000313" key="2">
    <source>
        <dbReference type="EMBL" id="MDO3675753.1"/>
    </source>
</evidence>
<reference evidence="2" key="1">
    <citation type="submission" date="2023-07" db="EMBL/GenBank/DDBJ databases">
        <authorList>
            <person name="Aktuganov G."/>
            <person name="Boyko T."/>
            <person name="Delegan Y."/>
            <person name="Galimzianova N."/>
            <person name="Gilvanova E."/>
            <person name="Korobov V."/>
            <person name="Kuzmina L."/>
            <person name="Melentiev A."/>
            <person name="Milman P."/>
            <person name="Ryabova A."/>
            <person name="Stupak E."/>
            <person name="Yasakov T."/>
            <person name="Zharikova N."/>
            <person name="Zhurenko E."/>
        </authorList>
    </citation>
    <scope>NUCLEOTIDE SEQUENCE</scope>
    <source>
        <strain evidence="2">IB-739</strain>
    </source>
</reference>
<dbReference type="RefSeq" id="WP_025851204.1">
    <property type="nucleotide sequence ID" value="NZ_JARLKN010000115.1"/>
</dbReference>
<dbReference type="InterPro" id="IPR029044">
    <property type="entry name" value="Nucleotide-diphossugar_trans"/>
</dbReference>
<gene>
    <name evidence="2" type="ORF">Q3C12_01980</name>
</gene>
<dbReference type="EC" id="2.4.-.-" evidence="2"/>
<evidence type="ECO:0000313" key="3">
    <source>
        <dbReference type="Proteomes" id="UP001168883"/>
    </source>
</evidence>
<evidence type="ECO:0000259" key="1">
    <source>
        <dbReference type="Pfam" id="PF00535"/>
    </source>
</evidence>
<dbReference type="CDD" id="cd02511">
    <property type="entry name" value="Beta4Glucosyltransferase"/>
    <property type="match status" value="1"/>
</dbReference>
<dbReference type="EMBL" id="JAUMKJ010000002">
    <property type="protein sequence ID" value="MDO3675753.1"/>
    <property type="molecule type" value="Genomic_DNA"/>
</dbReference>
<dbReference type="Pfam" id="PF00535">
    <property type="entry name" value="Glycos_transf_2"/>
    <property type="match status" value="1"/>
</dbReference>
<proteinExistence type="predicted"/>
<keyword evidence="3" id="KW-1185">Reference proteome</keyword>
<sequence length="293" mass="33966">MAKLIPVSVIIMTKNEEKNIAKCIRSVRHFNEIFVVDSNSTDKTVEIAESLGAKVVNFTWDGKYPKKKQWSLENLPFSNDWVLYVDADEEVTPGLSDEIAAVMEKTPSHNGYFVGYDYVFMNKVLKHGHQVHKLVLFNRHEGRFLDYDDLGAANMWEVEGHYQPQINGKVELLRHKMLHFDHDAIFDYFARHNRYSDWEATVRLKGLLSNPQESQKASRALQKKVFNALPMKWAFAFLHSYFFKLGFLDGSAGFHFAFARAVYYWQVEIKMTELRRKSNQASAPFVQQTNAKA</sequence>
<accession>A0ABT8V4S2</accession>
<dbReference type="Proteomes" id="UP001168883">
    <property type="component" value="Unassembled WGS sequence"/>
</dbReference>
<feature type="domain" description="Glycosyltransferase 2-like" evidence="1">
    <location>
        <begin position="8"/>
        <end position="140"/>
    </location>
</feature>
<name>A0ABT8V4S2_9BACL</name>
<keyword evidence="2" id="KW-0328">Glycosyltransferase</keyword>
<dbReference type="PANTHER" id="PTHR43630:SF2">
    <property type="entry name" value="GLYCOSYLTRANSFERASE"/>
    <property type="match status" value="1"/>
</dbReference>
<keyword evidence="2" id="KW-0808">Transferase</keyword>
<dbReference type="SUPFAM" id="SSF53448">
    <property type="entry name" value="Nucleotide-diphospho-sugar transferases"/>
    <property type="match status" value="1"/>
</dbReference>
<dbReference type="InterPro" id="IPR001173">
    <property type="entry name" value="Glyco_trans_2-like"/>
</dbReference>
<protein>
    <submittedName>
        <fullName evidence="2">Glycosyltransferase family 2 protein</fullName>
        <ecNumber evidence="2">2.4.-.-</ecNumber>
    </submittedName>
</protein>
<dbReference type="Gene3D" id="3.90.550.10">
    <property type="entry name" value="Spore Coat Polysaccharide Biosynthesis Protein SpsA, Chain A"/>
    <property type="match status" value="1"/>
</dbReference>
<comment type="caution">
    <text evidence="2">The sequence shown here is derived from an EMBL/GenBank/DDBJ whole genome shotgun (WGS) entry which is preliminary data.</text>
</comment>
<dbReference type="PANTHER" id="PTHR43630">
    <property type="entry name" value="POLY-BETA-1,6-N-ACETYL-D-GLUCOSAMINE SYNTHASE"/>
    <property type="match status" value="1"/>
</dbReference>
<organism evidence="2 3">
    <name type="scientific">Paenibacillus ehimensis</name>
    <dbReference type="NCBI Taxonomy" id="79264"/>
    <lineage>
        <taxon>Bacteria</taxon>
        <taxon>Bacillati</taxon>
        <taxon>Bacillota</taxon>
        <taxon>Bacilli</taxon>
        <taxon>Bacillales</taxon>
        <taxon>Paenibacillaceae</taxon>
        <taxon>Paenibacillus</taxon>
    </lineage>
</organism>
<dbReference type="GO" id="GO:0016757">
    <property type="term" value="F:glycosyltransferase activity"/>
    <property type="evidence" value="ECO:0007669"/>
    <property type="project" value="UniProtKB-KW"/>
</dbReference>